<keyword evidence="3" id="KW-0677">Repeat</keyword>
<dbReference type="Pfam" id="PF02493">
    <property type="entry name" value="MORN"/>
    <property type="match status" value="8"/>
</dbReference>
<dbReference type="InterPro" id="IPR001245">
    <property type="entry name" value="Ser-Thr/Tyr_kinase_cat_dom"/>
</dbReference>
<keyword evidence="6" id="KW-0067">ATP-binding</keyword>
<feature type="region of interest" description="Disordered" evidence="7">
    <location>
        <begin position="23"/>
        <end position="82"/>
    </location>
</feature>
<dbReference type="PROSITE" id="PS00108">
    <property type="entry name" value="PROTEIN_KINASE_ST"/>
    <property type="match status" value="1"/>
</dbReference>
<dbReference type="CDD" id="cd06606">
    <property type="entry name" value="STKc_MAPKKK"/>
    <property type="match status" value="1"/>
</dbReference>
<proteinExistence type="predicted"/>
<evidence type="ECO:0000256" key="5">
    <source>
        <dbReference type="ARBA" id="ARBA00022777"/>
    </source>
</evidence>
<evidence type="ECO:0000256" key="7">
    <source>
        <dbReference type="SAM" id="MobiDB-lite"/>
    </source>
</evidence>
<dbReference type="InterPro" id="IPR011009">
    <property type="entry name" value="Kinase-like_dom_sf"/>
</dbReference>
<evidence type="ECO:0000256" key="4">
    <source>
        <dbReference type="ARBA" id="ARBA00022741"/>
    </source>
</evidence>
<dbReference type="InterPro" id="IPR008271">
    <property type="entry name" value="Ser/Thr_kinase_AS"/>
</dbReference>
<dbReference type="GO" id="GO:0005524">
    <property type="term" value="F:ATP binding"/>
    <property type="evidence" value="ECO:0007669"/>
    <property type="project" value="UniProtKB-KW"/>
</dbReference>
<evidence type="ECO:0000256" key="2">
    <source>
        <dbReference type="ARBA" id="ARBA00022679"/>
    </source>
</evidence>
<evidence type="ECO:0000313" key="10">
    <source>
        <dbReference type="Proteomes" id="UP001430356"/>
    </source>
</evidence>
<evidence type="ECO:0000256" key="3">
    <source>
        <dbReference type="ARBA" id="ARBA00022737"/>
    </source>
</evidence>
<feature type="region of interest" description="Disordered" evidence="7">
    <location>
        <begin position="95"/>
        <end position="164"/>
    </location>
</feature>
<dbReference type="Proteomes" id="UP001430356">
    <property type="component" value="Unassembled WGS sequence"/>
</dbReference>
<feature type="compositionally biased region" description="Low complexity" evidence="7">
    <location>
        <begin position="110"/>
        <end position="124"/>
    </location>
</feature>
<sequence>MASRTYHSSTGVTAVAPHGISISTAAPALAQRTSGHKHQQPQPQQQQSSRHQATSSPTASSPTAANNGSTSSLRPPISSLHFDTSGATAAAAAAGGSSSSSITHDSRGRATTAAAAAAAATTEAPTQMSSRPSQIHHHQQQQQQQQHAVPLSHSTDVVDDDDDGEAEGELLEYCGVRLLPGVAQIDFDEGVYVGTVDENGDMAGYGKATWHSGDVYEGEWLDGAMHGRGTYTWEDGDQYHGSYVRGRMEGSGEMRDATGSYTGEWVEDMRQGYGRMVYVGGNVYEGEWLAGMRHGAGKLVEEAALVTYEGEFNRNEKCGRGVQTNADGDVYDGDFAHGKPNGRGTYLWADGARYMGMFKDGVKHGDGCEWLANGDWIAGRFVNGEHVDDQSTRHKATVLSIDSDEEDTSGNGQASLALSDTAAAAVLAPLDTEKLRRIAEQAQAPSFSSKSVASPGGAATATARATLSTAAGESMRGGAPRQTGTPSHRDARRRTSGAAAAAEAAGAAAAAAAAPSSPFAAALTAPLMFLDDSDLEGWTPLKTIGKGSFGAVYTALLRNGRTVCCKVIELGSVENEEEMEKLRNEIALMKRLRHPNCVQYYGSLEDKTKNTLNIFMEYVSGGTLTSFVTKFKSIPLTTLRQWAYQMVYGVKYLHECGIVHRDIKGDNVLVSVDGIVKLADFGCSKAIDDVCSATHGCATMVGTPYWMAPEVIKCEAGGYGMKSDVWSIGCTMVEMLTGKPPWPECNSMWAAVYKIANSTGLPTEIPADIDPELMDLLRRCFERNPKLRPTAAEMLRHPFLAPVADAAAAVDVGE</sequence>
<evidence type="ECO:0000313" key="9">
    <source>
        <dbReference type="EMBL" id="KAK7196407.1"/>
    </source>
</evidence>
<dbReference type="FunFam" id="1.10.510.10:FF:000867">
    <property type="entry name" value="Protein kinase, putative"/>
    <property type="match status" value="1"/>
</dbReference>
<dbReference type="Gene3D" id="1.10.510.10">
    <property type="entry name" value="Transferase(Phosphotransferase) domain 1"/>
    <property type="match status" value="1"/>
</dbReference>
<keyword evidence="5 9" id="KW-0418">Kinase</keyword>
<name>A0AAW0ET22_9TRYP</name>
<dbReference type="EMBL" id="JAECZO010000075">
    <property type="protein sequence ID" value="KAK7196407.1"/>
    <property type="molecule type" value="Genomic_DNA"/>
</dbReference>
<comment type="caution">
    <text evidence="9">The sequence shown here is derived from an EMBL/GenBank/DDBJ whole genome shotgun (WGS) entry which is preliminary data.</text>
</comment>
<keyword evidence="1" id="KW-0723">Serine/threonine-protein kinase</keyword>
<dbReference type="Pfam" id="PF00069">
    <property type="entry name" value="Pkinase"/>
    <property type="match status" value="1"/>
</dbReference>
<gene>
    <name evidence="9" type="ORF">NESM_000577700</name>
</gene>
<evidence type="ECO:0000256" key="6">
    <source>
        <dbReference type="ARBA" id="ARBA00022840"/>
    </source>
</evidence>
<dbReference type="InterPro" id="IPR000719">
    <property type="entry name" value="Prot_kinase_dom"/>
</dbReference>
<evidence type="ECO:0000256" key="1">
    <source>
        <dbReference type="ARBA" id="ARBA00022527"/>
    </source>
</evidence>
<keyword evidence="2" id="KW-0808">Transferase</keyword>
<dbReference type="PRINTS" id="PR00109">
    <property type="entry name" value="TYRKINASE"/>
</dbReference>
<organism evidence="9 10">
    <name type="scientific">Novymonas esmeraldas</name>
    <dbReference type="NCBI Taxonomy" id="1808958"/>
    <lineage>
        <taxon>Eukaryota</taxon>
        <taxon>Discoba</taxon>
        <taxon>Euglenozoa</taxon>
        <taxon>Kinetoplastea</taxon>
        <taxon>Metakinetoplastina</taxon>
        <taxon>Trypanosomatida</taxon>
        <taxon>Trypanosomatidae</taxon>
        <taxon>Novymonas</taxon>
    </lineage>
</organism>
<dbReference type="PROSITE" id="PS50011">
    <property type="entry name" value="PROTEIN_KINASE_DOM"/>
    <property type="match status" value="1"/>
</dbReference>
<feature type="region of interest" description="Disordered" evidence="7">
    <location>
        <begin position="441"/>
        <end position="499"/>
    </location>
</feature>
<dbReference type="SMART" id="SM00698">
    <property type="entry name" value="MORN"/>
    <property type="match status" value="7"/>
</dbReference>
<feature type="compositionally biased region" description="Low complexity" evidence="7">
    <location>
        <begin position="40"/>
        <end position="65"/>
    </location>
</feature>
<dbReference type="FunFam" id="2.20.110.10:FF:000041">
    <property type="entry name" value="Protein kinase, putative"/>
    <property type="match status" value="1"/>
</dbReference>
<dbReference type="SUPFAM" id="SSF56112">
    <property type="entry name" value="Protein kinase-like (PK-like)"/>
    <property type="match status" value="1"/>
</dbReference>
<feature type="compositionally biased region" description="Low complexity" evidence="7">
    <location>
        <begin position="451"/>
        <end position="472"/>
    </location>
</feature>
<evidence type="ECO:0000259" key="8">
    <source>
        <dbReference type="PROSITE" id="PS50011"/>
    </source>
</evidence>
<dbReference type="PANTHER" id="PTHR11584">
    <property type="entry name" value="SERINE/THREONINE PROTEIN KINASE"/>
    <property type="match status" value="1"/>
</dbReference>
<dbReference type="SUPFAM" id="SSF82185">
    <property type="entry name" value="Histone H3 K4-specific methyltransferase SET7/9 N-terminal domain"/>
    <property type="match status" value="2"/>
</dbReference>
<protein>
    <submittedName>
        <fullName evidence="9">Protein kinase</fullName>
    </submittedName>
</protein>
<feature type="domain" description="Protein kinase" evidence="8">
    <location>
        <begin position="538"/>
        <end position="800"/>
    </location>
</feature>
<dbReference type="GO" id="GO:0004674">
    <property type="term" value="F:protein serine/threonine kinase activity"/>
    <property type="evidence" value="ECO:0007669"/>
    <property type="project" value="UniProtKB-KW"/>
</dbReference>
<dbReference type="AlphaFoldDB" id="A0AAW0ET22"/>
<keyword evidence="10" id="KW-1185">Reference proteome</keyword>
<dbReference type="PANTHER" id="PTHR11584:SF369">
    <property type="entry name" value="MITOGEN-ACTIVATED PROTEIN KINASE KINASE KINASE 19-RELATED"/>
    <property type="match status" value="1"/>
</dbReference>
<reference evidence="9 10" key="1">
    <citation type="journal article" date="2021" name="MBio">
        <title>A New Model Trypanosomatid, Novymonas esmeraldas: Genomic Perception of Its 'Candidatus Pandoraea novymonadis' Endosymbiont.</title>
        <authorList>
            <person name="Zakharova A."/>
            <person name="Saura A."/>
            <person name="Butenko A."/>
            <person name="Podesvova L."/>
            <person name="Warmusova S."/>
            <person name="Kostygov A.Y."/>
            <person name="Nenarokova A."/>
            <person name="Lukes J."/>
            <person name="Opperdoes F.R."/>
            <person name="Yurchenko V."/>
        </authorList>
    </citation>
    <scope>NUCLEOTIDE SEQUENCE [LARGE SCALE GENOMIC DNA]</scope>
    <source>
        <strain evidence="9 10">E262AT.01</strain>
    </source>
</reference>
<dbReference type="InterPro" id="IPR003409">
    <property type="entry name" value="MORN"/>
</dbReference>
<dbReference type="SMART" id="SM00220">
    <property type="entry name" value="S_TKc"/>
    <property type="match status" value="1"/>
</dbReference>
<keyword evidence="4" id="KW-0547">Nucleotide-binding</keyword>
<accession>A0AAW0ET22</accession>
<dbReference type="Gene3D" id="2.20.110.10">
    <property type="entry name" value="Histone H3 K4-specific methyltransferase SET7/9 N-terminal domain"/>
    <property type="match status" value="3"/>
</dbReference>